<evidence type="ECO:0000256" key="4">
    <source>
        <dbReference type="ARBA" id="ARBA00022989"/>
    </source>
</evidence>
<protein>
    <recommendedName>
        <fullName evidence="8">Tetraspanin</fullName>
    </recommendedName>
</protein>
<comment type="similarity">
    <text evidence="2">Belongs to the tetraspanin (TM4SF) family.</text>
</comment>
<evidence type="ECO:0000256" key="3">
    <source>
        <dbReference type="ARBA" id="ARBA00022692"/>
    </source>
</evidence>
<proteinExistence type="inferred from homology"/>
<dbReference type="InterPro" id="IPR018499">
    <property type="entry name" value="Tetraspanin/Peripherin"/>
</dbReference>
<dbReference type="PANTHER" id="PTHR19282:SF456">
    <property type="entry name" value="CD63 MOLECULE"/>
    <property type="match status" value="1"/>
</dbReference>
<feature type="transmembrane region" description="Helical" evidence="6">
    <location>
        <begin position="61"/>
        <end position="82"/>
    </location>
</feature>
<name>A0A7R9CUD4_TIMCR</name>
<evidence type="ECO:0000256" key="1">
    <source>
        <dbReference type="ARBA" id="ARBA00004141"/>
    </source>
</evidence>
<dbReference type="PRINTS" id="PR00259">
    <property type="entry name" value="TMFOUR"/>
</dbReference>
<dbReference type="PROSITE" id="PS00421">
    <property type="entry name" value="TM4_1"/>
    <property type="match status" value="1"/>
</dbReference>
<evidence type="ECO:0000313" key="7">
    <source>
        <dbReference type="EMBL" id="CAD7401696.1"/>
    </source>
</evidence>
<evidence type="ECO:0008006" key="8">
    <source>
        <dbReference type="Google" id="ProtNLM"/>
    </source>
</evidence>
<organism evidence="7">
    <name type="scientific">Timema cristinae</name>
    <name type="common">Walking stick</name>
    <dbReference type="NCBI Taxonomy" id="61476"/>
    <lineage>
        <taxon>Eukaryota</taxon>
        <taxon>Metazoa</taxon>
        <taxon>Ecdysozoa</taxon>
        <taxon>Arthropoda</taxon>
        <taxon>Hexapoda</taxon>
        <taxon>Insecta</taxon>
        <taxon>Pterygota</taxon>
        <taxon>Neoptera</taxon>
        <taxon>Polyneoptera</taxon>
        <taxon>Phasmatodea</taxon>
        <taxon>Timematodea</taxon>
        <taxon>Timematoidea</taxon>
        <taxon>Timematidae</taxon>
        <taxon>Timema</taxon>
    </lineage>
</organism>
<dbReference type="GO" id="GO:0005886">
    <property type="term" value="C:plasma membrane"/>
    <property type="evidence" value="ECO:0007669"/>
    <property type="project" value="TreeGrafter"/>
</dbReference>
<dbReference type="EMBL" id="OC318367">
    <property type="protein sequence ID" value="CAD7401696.1"/>
    <property type="molecule type" value="Genomic_DNA"/>
</dbReference>
<accession>A0A7R9CUD4</accession>
<keyword evidence="3 6" id="KW-0812">Transmembrane</keyword>
<sequence>MVSGGMSCVKYLLFVFNLVFVTVNISRQISGLALLVIGAIIQDVYSDYTDFLHGKFFAGPILLIVVGIIVFVVAFFGCCGAVKENHCMIITSYFSYFLTPKICYEVCLMYCNKSPTLVSCFGHQPHRWTLFVPNHPSRPITLLHTVSSTAVSCFQ</sequence>
<dbReference type="InterPro" id="IPR018503">
    <property type="entry name" value="Tetraspanin_CS"/>
</dbReference>
<gene>
    <name evidence="7" type="ORF">TCEB3V08_LOCUS6136</name>
</gene>
<feature type="transmembrane region" description="Helical" evidence="6">
    <location>
        <begin position="12"/>
        <end position="41"/>
    </location>
</feature>
<comment type="subcellular location">
    <subcellularLocation>
        <location evidence="1">Membrane</location>
        <topology evidence="1">Multi-pass membrane protein</topology>
    </subcellularLocation>
</comment>
<evidence type="ECO:0000256" key="2">
    <source>
        <dbReference type="ARBA" id="ARBA00006840"/>
    </source>
</evidence>
<evidence type="ECO:0000256" key="6">
    <source>
        <dbReference type="SAM" id="Phobius"/>
    </source>
</evidence>
<dbReference type="PANTHER" id="PTHR19282">
    <property type="entry name" value="TETRASPANIN"/>
    <property type="match status" value="1"/>
</dbReference>
<reference evidence="7" key="1">
    <citation type="submission" date="2020-11" db="EMBL/GenBank/DDBJ databases">
        <authorList>
            <person name="Tran Van P."/>
        </authorList>
    </citation>
    <scope>NUCLEOTIDE SEQUENCE</scope>
</reference>
<dbReference type="AlphaFoldDB" id="A0A7R9CUD4"/>
<keyword evidence="4 6" id="KW-1133">Transmembrane helix</keyword>
<keyword evidence="5 6" id="KW-0472">Membrane</keyword>
<evidence type="ECO:0000256" key="5">
    <source>
        <dbReference type="ARBA" id="ARBA00023136"/>
    </source>
</evidence>
<dbReference type="Pfam" id="PF00335">
    <property type="entry name" value="Tetraspanin"/>
    <property type="match status" value="1"/>
</dbReference>